<protein>
    <submittedName>
        <fullName evidence="2">PilZ domain-containing protein</fullName>
    </submittedName>
</protein>
<organism evidence="2 3">
    <name type="scientific">Luteimonas fraxinea</name>
    <dbReference type="NCBI Taxonomy" id="2901869"/>
    <lineage>
        <taxon>Bacteria</taxon>
        <taxon>Pseudomonadati</taxon>
        <taxon>Pseudomonadota</taxon>
        <taxon>Gammaproteobacteria</taxon>
        <taxon>Lysobacterales</taxon>
        <taxon>Lysobacteraceae</taxon>
        <taxon>Luteimonas</taxon>
    </lineage>
</organism>
<dbReference type="Pfam" id="PF16823">
    <property type="entry name" value="tPilZ"/>
    <property type="match status" value="1"/>
</dbReference>
<feature type="domain" description="Cyclic di-GMP receptor atypical PilZ" evidence="1">
    <location>
        <begin position="54"/>
        <end position="194"/>
    </location>
</feature>
<dbReference type="RefSeq" id="WP_232134102.1">
    <property type="nucleotide sequence ID" value="NZ_CP089507.1"/>
</dbReference>
<accession>A0ABS8U9Z2</accession>
<evidence type="ECO:0000313" key="2">
    <source>
        <dbReference type="EMBL" id="MCD9095569.1"/>
    </source>
</evidence>
<gene>
    <name evidence="2" type="ORF">LTT95_01245</name>
</gene>
<reference evidence="2" key="2">
    <citation type="journal article" date="2022" name="Syst. Appl. Microbiol.">
        <title>Physiological and genomic characterisation of Luteimonas fraxinea sp. nov., a bacterial species associated with trees tolerant to ash dieback.</title>
        <authorList>
            <person name="Ulrich K."/>
            <person name="Becker R."/>
            <person name="Behrendt U."/>
            <person name="Kube M."/>
            <person name="Schneck V."/>
            <person name="Ulrich A."/>
        </authorList>
    </citation>
    <scope>NUCLEOTIDE SEQUENCE</scope>
    <source>
        <strain evidence="2">A1P009</strain>
    </source>
</reference>
<proteinExistence type="predicted"/>
<reference evidence="2" key="1">
    <citation type="submission" date="2021-12" db="EMBL/GenBank/DDBJ databases">
        <authorList>
            <person name="Ulrich A."/>
        </authorList>
    </citation>
    <scope>NUCLEOTIDE SEQUENCE</scope>
    <source>
        <strain evidence="2">A1P009</strain>
    </source>
</reference>
<dbReference type="Proteomes" id="UP001430360">
    <property type="component" value="Unassembled WGS sequence"/>
</dbReference>
<evidence type="ECO:0000313" key="3">
    <source>
        <dbReference type="Proteomes" id="UP001430360"/>
    </source>
</evidence>
<dbReference type="InterPro" id="IPR031800">
    <property type="entry name" value="PilZ_atypical"/>
</dbReference>
<evidence type="ECO:0000259" key="1">
    <source>
        <dbReference type="Pfam" id="PF16823"/>
    </source>
</evidence>
<comment type="caution">
    <text evidence="2">The sequence shown here is derived from an EMBL/GenBank/DDBJ whole genome shotgun (WGS) entry which is preliminary data.</text>
</comment>
<keyword evidence="3" id="KW-1185">Reference proteome</keyword>
<sequence length="195" mass="20878">MSAVDLPTLTPEQAHEALFGDILTLHETRSATFLPGALDDASRDRLALQGEALLRGLAVIDDGAPRVEDPEHPADPALLRLEAKLDVLTLLMTGFAAAQGALDAPVGLVWSARGAEVQVRGAFAVGTEGTFRMSASDWLPTPLMVPATVIASAAGDGEVTRVWLCFGPLSPSLSDALERHVFRIHRREVAEIRRR</sequence>
<name>A0ABS8U9Z2_9GAMM</name>
<dbReference type="EMBL" id="JAJQKU010000001">
    <property type="protein sequence ID" value="MCD9095569.1"/>
    <property type="molecule type" value="Genomic_DNA"/>
</dbReference>